<feature type="transmembrane region" description="Helical" evidence="1">
    <location>
        <begin position="31"/>
        <end position="49"/>
    </location>
</feature>
<keyword evidence="3" id="KW-1185">Reference proteome</keyword>
<accession>A0A7Y0BMP2</accession>
<evidence type="ECO:0000313" key="2">
    <source>
        <dbReference type="EMBL" id="NML93312.1"/>
    </source>
</evidence>
<organism evidence="2 3">
    <name type="scientific">Novosphingobium olei</name>
    <dbReference type="NCBI Taxonomy" id="2728851"/>
    <lineage>
        <taxon>Bacteria</taxon>
        <taxon>Pseudomonadati</taxon>
        <taxon>Pseudomonadota</taxon>
        <taxon>Alphaproteobacteria</taxon>
        <taxon>Sphingomonadales</taxon>
        <taxon>Sphingomonadaceae</taxon>
        <taxon>Novosphingobium</taxon>
    </lineage>
</organism>
<keyword evidence="1" id="KW-0472">Membrane</keyword>
<feature type="transmembrane region" description="Helical" evidence="1">
    <location>
        <begin position="108"/>
        <end position="130"/>
    </location>
</feature>
<dbReference type="EMBL" id="JABBGM010000002">
    <property type="protein sequence ID" value="NML93312.1"/>
    <property type="molecule type" value="Genomic_DNA"/>
</dbReference>
<evidence type="ECO:0000256" key="1">
    <source>
        <dbReference type="SAM" id="Phobius"/>
    </source>
</evidence>
<proteinExistence type="predicted"/>
<keyword evidence="1" id="KW-1133">Transmembrane helix</keyword>
<gene>
    <name evidence="2" type="ORF">HHL27_06455</name>
</gene>
<feature type="transmembrane region" description="Helical" evidence="1">
    <location>
        <begin position="6"/>
        <end position="24"/>
    </location>
</feature>
<feature type="transmembrane region" description="Helical" evidence="1">
    <location>
        <begin position="55"/>
        <end position="74"/>
    </location>
</feature>
<dbReference type="Proteomes" id="UP000583556">
    <property type="component" value="Unassembled WGS sequence"/>
</dbReference>
<feature type="transmembrane region" description="Helical" evidence="1">
    <location>
        <begin position="81"/>
        <end position="102"/>
    </location>
</feature>
<name>A0A7Y0BMP2_9SPHN</name>
<protein>
    <submittedName>
        <fullName evidence="2">Uncharacterized protein</fullName>
    </submittedName>
</protein>
<keyword evidence="1" id="KW-0812">Transmembrane</keyword>
<evidence type="ECO:0000313" key="3">
    <source>
        <dbReference type="Proteomes" id="UP000583556"/>
    </source>
</evidence>
<sequence length="150" mass="16342">MFALAILILFWVMLLSNMITEMVFGQRLERGFAGLLCLISVGMVIANALVSPAFLASIGSGSDILILLIAWVLALKSNRYWPIWFAAMQSLSVITHFVSLIVDGVPHLIFSNLAAVWALPALLTMSWGTIQDWRARRPGRAAPLTDAASG</sequence>
<comment type="caution">
    <text evidence="2">The sequence shown here is derived from an EMBL/GenBank/DDBJ whole genome shotgun (WGS) entry which is preliminary data.</text>
</comment>
<dbReference type="AlphaFoldDB" id="A0A7Y0BMP2"/>
<dbReference type="RefSeq" id="WP_169492548.1">
    <property type="nucleotide sequence ID" value="NZ_JABBGM010000002.1"/>
</dbReference>
<reference evidence="2 3" key="1">
    <citation type="submission" date="2020-04" db="EMBL/GenBank/DDBJ databases">
        <title>Novosphingobium sp. TW-4 isolated from soil.</title>
        <authorList>
            <person name="Dahal R.H."/>
            <person name="Chaudhary D.K."/>
        </authorList>
    </citation>
    <scope>NUCLEOTIDE SEQUENCE [LARGE SCALE GENOMIC DNA]</scope>
    <source>
        <strain evidence="2 3">TW-4</strain>
    </source>
</reference>